<accession>A0A1J5RR92</accession>
<dbReference type="Pfam" id="PF00149">
    <property type="entry name" value="Metallophos"/>
    <property type="match status" value="1"/>
</dbReference>
<keyword evidence="2" id="KW-0378">Hydrolase</keyword>
<proteinExistence type="predicted"/>
<organism evidence="2">
    <name type="scientific">mine drainage metagenome</name>
    <dbReference type="NCBI Taxonomy" id="410659"/>
    <lineage>
        <taxon>unclassified sequences</taxon>
        <taxon>metagenomes</taxon>
        <taxon>ecological metagenomes</taxon>
    </lineage>
</organism>
<dbReference type="AlphaFoldDB" id="A0A1J5RR92"/>
<protein>
    <submittedName>
        <fullName evidence="2">3',5'-cyclic adenosine monophosphate phosphodiesterase CpdA</fullName>
        <ecNumber evidence="2">3.1.4.17</ecNumber>
    </submittedName>
</protein>
<evidence type="ECO:0000259" key="1">
    <source>
        <dbReference type="Pfam" id="PF00149"/>
    </source>
</evidence>
<dbReference type="PANTHER" id="PTHR43143:SF1">
    <property type="entry name" value="SERINE_THREONINE-PROTEIN PHOSPHATASE CPPED1"/>
    <property type="match status" value="1"/>
</dbReference>
<sequence>MVALHSNTMRHPFLLLAGLPLLVIAARAASDRPLSPLPIPGEMVMASPADPGRFTFVVGGDNRSVARDVPPPPTAAQIFAETRLLRPAFALWTGDSIYGSDDTPGEAAHEYAGFLRLAATGDTPVFNAPGNHEIFRRPELERVYESCMGRLYGSFDYGRSHFIALDTEEADRAPGVGPAQLEWLRKDLEANRGAEHIFVFSHHPLFPTPDHPRAGFASAANRDEVHRLFVRYHVTAVFSGHEHLYYASVHDGVRYIVTGGGGAPSDGAPQDGGFQHYLLVSVDGNAVKIQVLQPWRLFEKVGPVQPDGSCTAMVMNYGHDPLSVLVAFPTDQLGAGATATASWTYKGGTHPVPAEIVAPLHPGETDVRVMARQGRGTLVVLTPATK</sequence>
<reference evidence="2" key="1">
    <citation type="submission" date="2016-10" db="EMBL/GenBank/DDBJ databases">
        <title>Sequence of Gallionella enrichment culture.</title>
        <authorList>
            <person name="Poehlein A."/>
            <person name="Muehling M."/>
            <person name="Daniel R."/>
        </authorList>
    </citation>
    <scope>NUCLEOTIDE SEQUENCE</scope>
</reference>
<dbReference type="EC" id="3.1.4.17" evidence="2"/>
<dbReference type="GO" id="GO:0004114">
    <property type="term" value="F:3',5'-cyclic-nucleotide phosphodiesterase activity"/>
    <property type="evidence" value="ECO:0007669"/>
    <property type="project" value="UniProtKB-EC"/>
</dbReference>
<dbReference type="InterPro" id="IPR029052">
    <property type="entry name" value="Metallo-depent_PP-like"/>
</dbReference>
<comment type="caution">
    <text evidence="2">The sequence shown here is derived from an EMBL/GenBank/DDBJ whole genome shotgun (WGS) entry which is preliminary data.</text>
</comment>
<dbReference type="InterPro" id="IPR004843">
    <property type="entry name" value="Calcineurin-like_PHP"/>
</dbReference>
<dbReference type="InterPro" id="IPR051918">
    <property type="entry name" value="STPP_CPPED1"/>
</dbReference>
<evidence type="ECO:0000313" key="2">
    <source>
        <dbReference type="EMBL" id="OIQ98816.1"/>
    </source>
</evidence>
<feature type="domain" description="Calcineurin-like phosphoesterase" evidence="1">
    <location>
        <begin position="86"/>
        <end position="244"/>
    </location>
</feature>
<dbReference type="Gene3D" id="3.60.21.10">
    <property type="match status" value="1"/>
</dbReference>
<dbReference type="PANTHER" id="PTHR43143">
    <property type="entry name" value="METALLOPHOSPHOESTERASE, CALCINEURIN SUPERFAMILY"/>
    <property type="match status" value="1"/>
</dbReference>
<dbReference type="SUPFAM" id="SSF56300">
    <property type="entry name" value="Metallo-dependent phosphatases"/>
    <property type="match status" value="1"/>
</dbReference>
<dbReference type="EMBL" id="MLJW01000114">
    <property type="protein sequence ID" value="OIQ98816.1"/>
    <property type="molecule type" value="Genomic_DNA"/>
</dbReference>
<name>A0A1J5RR92_9ZZZZ</name>
<gene>
    <name evidence="2" type="primary">cpdA_5</name>
    <name evidence="2" type="ORF">GALL_191820</name>
</gene>